<evidence type="ECO:0000313" key="9">
    <source>
        <dbReference type="Proteomes" id="UP000437862"/>
    </source>
</evidence>
<dbReference type="Proteomes" id="UP000437862">
    <property type="component" value="Chromosome"/>
</dbReference>
<protein>
    <submittedName>
        <fullName evidence="6">Efflux RND transporter periplasmic adaptor subunit</fullName>
    </submittedName>
    <submittedName>
        <fullName evidence="7">HlyD family secretion protein</fullName>
    </submittedName>
</protein>
<accession>A0A562PRK8</accession>
<dbReference type="GO" id="GO:0022857">
    <property type="term" value="F:transmembrane transporter activity"/>
    <property type="evidence" value="ECO:0007669"/>
    <property type="project" value="InterPro"/>
</dbReference>
<evidence type="ECO:0000256" key="2">
    <source>
        <dbReference type="ARBA" id="ARBA00009477"/>
    </source>
</evidence>
<keyword evidence="4" id="KW-0812">Transmembrane</keyword>
<dbReference type="Gene3D" id="2.40.420.20">
    <property type="match status" value="1"/>
</dbReference>
<evidence type="ECO:0000313" key="7">
    <source>
        <dbReference type="EMBL" id="TWI46800.1"/>
    </source>
</evidence>
<evidence type="ECO:0000313" key="6">
    <source>
        <dbReference type="EMBL" id="QGZ37958.1"/>
    </source>
</evidence>
<dbReference type="Gene3D" id="2.40.30.170">
    <property type="match status" value="1"/>
</dbReference>
<dbReference type="NCBIfam" id="TIGR01730">
    <property type="entry name" value="RND_mfp"/>
    <property type="match status" value="1"/>
</dbReference>
<feature type="transmembrane region" description="Helical" evidence="4">
    <location>
        <begin position="36"/>
        <end position="56"/>
    </location>
</feature>
<gene>
    <name evidence="6" type="ORF">GO485_02100</name>
    <name evidence="7" type="ORF">IP92_03163</name>
</gene>
<dbReference type="InterPro" id="IPR006143">
    <property type="entry name" value="RND_pump_MFP"/>
</dbReference>
<evidence type="ECO:0000256" key="3">
    <source>
        <dbReference type="ARBA" id="ARBA00023054"/>
    </source>
</evidence>
<dbReference type="Proteomes" id="UP000315112">
    <property type="component" value="Unassembled WGS sequence"/>
</dbReference>
<dbReference type="PANTHER" id="PTHR32347">
    <property type="entry name" value="EFFLUX SYSTEM COMPONENT YKNX-RELATED"/>
    <property type="match status" value="1"/>
</dbReference>
<sequence>MNAPPSQERLPPERERVPSQQAVQAALAPARRWPRWTGWLLAAVLLAGALGGTAWWHQRAAQTRIVYDTTPVTRGDLRLTVTANGTLQPTRTANIGSELSGIVARVDADVNDRVRTGQVLVELDTAKLNDQVQRSRAMLAAADAATAQAIATRTESAATLRRLDDMSRMSGGTFPSRADLDAARAAAARAEAAVHSAAANAAAARAALATDVKNLARAAIRAPFDGMILSRNVEPGNAVAASLQAVTLFTLAEDLHRLRLLVNVDEADVGAVRVGQHATFTVSSWPERQYPAAIARLSYGSTIADNVVTYVAWLDVDNADLSLRPGMTATATIAAAVHAGVLLVPNGALRYTPAEMAHRPAPGIASRLLPRPAAQQRSAGTAAAPGSRVVWVLQGGVPAPVQVTTGLSDGRHTEVTGGALRPGMAVITGQHERP</sequence>
<feature type="domain" description="CusB-like beta-barrel" evidence="5">
    <location>
        <begin position="262"/>
        <end position="335"/>
    </location>
</feature>
<evidence type="ECO:0000256" key="4">
    <source>
        <dbReference type="SAM" id="Phobius"/>
    </source>
</evidence>
<keyword evidence="4" id="KW-1133">Transmembrane helix</keyword>
<dbReference type="InterPro" id="IPR050465">
    <property type="entry name" value="UPF0194_transport"/>
</dbReference>
<dbReference type="GO" id="GO:0030313">
    <property type="term" value="C:cell envelope"/>
    <property type="evidence" value="ECO:0007669"/>
    <property type="project" value="UniProtKB-SubCell"/>
</dbReference>
<reference evidence="7 8" key="1">
    <citation type="journal article" date="2015" name="Stand. Genomic Sci.">
        <title>Genomic Encyclopedia of Bacterial and Archaeal Type Strains, Phase III: the genomes of soil and plant-associated and newly described type strains.</title>
        <authorList>
            <person name="Whitman W.B."/>
            <person name="Woyke T."/>
            <person name="Klenk H.P."/>
            <person name="Zhou Y."/>
            <person name="Lilburn T.G."/>
            <person name="Beck B.J."/>
            <person name="De Vos P."/>
            <person name="Vandamme P."/>
            <person name="Eisen J.A."/>
            <person name="Garrity G."/>
            <person name="Hugenholtz P."/>
            <person name="Kyrpides N.C."/>
        </authorList>
    </citation>
    <scope>NUCLEOTIDE SEQUENCE [LARGE SCALE GENOMIC DNA]</scope>
    <source>
        <strain evidence="7 8">CGMCC 1.10685</strain>
    </source>
</reference>
<keyword evidence="9" id="KW-1185">Reference proteome</keyword>
<dbReference type="RefSeq" id="WP_145876551.1">
    <property type="nucleotide sequence ID" value="NZ_CP046904.1"/>
</dbReference>
<reference evidence="6 9" key="3">
    <citation type="submission" date="2019-12" db="EMBL/GenBank/DDBJ databases">
        <title>Draft Genome Sequences of Six Type Strains of the Genus Massilia.</title>
        <authorList>
            <person name="Miess H."/>
            <person name="Frediansyah A."/>
            <person name="Goeker M."/>
            <person name="Gross H."/>
        </authorList>
    </citation>
    <scope>NUCLEOTIDE SEQUENCE [LARGE SCALE GENOMIC DNA]</scope>
    <source>
        <strain evidence="6 9">DSM 26639</strain>
    </source>
</reference>
<dbReference type="InterPro" id="IPR058792">
    <property type="entry name" value="Beta-barrel_RND_2"/>
</dbReference>
<dbReference type="EMBL" id="CP046904">
    <property type="protein sequence ID" value="QGZ37958.1"/>
    <property type="molecule type" value="Genomic_DNA"/>
</dbReference>
<dbReference type="Pfam" id="PF25954">
    <property type="entry name" value="Beta-barrel_RND_2"/>
    <property type="match status" value="1"/>
</dbReference>
<dbReference type="Gene3D" id="2.40.50.100">
    <property type="match status" value="1"/>
</dbReference>
<evidence type="ECO:0000256" key="1">
    <source>
        <dbReference type="ARBA" id="ARBA00004196"/>
    </source>
</evidence>
<organism evidence="7 8">
    <name type="scientific">Pseudoduganella flava</name>
    <dbReference type="NCBI Taxonomy" id="871742"/>
    <lineage>
        <taxon>Bacteria</taxon>
        <taxon>Pseudomonadati</taxon>
        <taxon>Pseudomonadota</taxon>
        <taxon>Betaproteobacteria</taxon>
        <taxon>Burkholderiales</taxon>
        <taxon>Oxalobacteraceae</taxon>
        <taxon>Telluria group</taxon>
        <taxon>Pseudoduganella</taxon>
    </lineage>
</organism>
<keyword evidence="3" id="KW-0175">Coiled coil</keyword>
<dbReference type="OrthoDB" id="9768185at2"/>
<dbReference type="AlphaFoldDB" id="A0A562PRK8"/>
<evidence type="ECO:0000259" key="5">
    <source>
        <dbReference type="Pfam" id="PF25954"/>
    </source>
</evidence>
<reference evidence="7" key="2">
    <citation type="submission" date="2019-07" db="EMBL/GenBank/DDBJ databases">
        <authorList>
            <person name="Whitman W."/>
            <person name="Huntemann M."/>
            <person name="Clum A."/>
            <person name="Pillay M."/>
            <person name="Palaniappan K."/>
            <person name="Varghese N."/>
            <person name="Mikhailova N."/>
            <person name="Stamatis D."/>
            <person name="Reddy T."/>
            <person name="Daum C."/>
            <person name="Shapiro N."/>
            <person name="Ivanova N."/>
            <person name="Kyrpides N."/>
            <person name="Woyke T."/>
        </authorList>
    </citation>
    <scope>NUCLEOTIDE SEQUENCE</scope>
    <source>
        <strain evidence="7">CGMCC 1.10685</strain>
    </source>
</reference>
<dbReference type="EMBL" id="VLKW01000005">
    <property type="protein sequence ID" value="TWI46800.1"/>
    <property type="molecule type" value="Genomic_DNA"/>
</dbReference>
<comment type="subcellular location">
    <subcellularLocation>
        <location evidence="1">Cell envelope</location>
    </subcellularLocation>
</comment>
<name>A0A562PRK8_9BURK</name>
<dbReference type="PANTHER" id="PTHR32347:SF14">
    <property type="entry name" value="EFFLUX SYSTEM COMPONENT YKNX-RELATED"/>
    <property type="match status" value="1"/>
</dbReference>
<evidence type="ECO:0000313" key="8">
    <source>
        <dbReference type="Proteomes" id="UP000315112"/>
    </source>
</evidence>
<dbReference type="GO" id="GO:0016020">
    <property type="term" value="C:membrane"/>
    <property type="evidence" value="ECO:0007669"/>
    <property type="project" value="InterPro"/>
</dbReference>
<comment type="similarity">
    <text evidence="2">Belongs to the membrane fusion protein (MFP) (TC 8.A.1) family.</text>
</comment>
<keyword evidence="4" id="KW-0472">Membrane</keyword>
<proteinExistence type="inferred from homology"/>
<dbReference type="SUPFAM" id="SSF111369">
    <property type="entry name" value="HlyD-like secretion proteins"/>
    <property type="match status" value="1"/>
</dbReference>